<feature type="domain" description="Periplasmic binding protein" evidence="4">
    <location>
        <begin position="42"/>
        <end position="290"/>
    </location>
</feature>
<dbReference type="PANTHER" id="PTHR30036">
    <property type="entry name" value="D-XYLOSE-BINDING PERIPLASMIC PROTEIN"/>
    <property type="match status" value="1"/>
</dbReference>
<evidence type="ECO:0000256" key="2">
    <source>
        <dbReference type="ARBA" id="ARBA00007639"/>
    </source>
</evidence>
<comment type="subcellular location">
    <subcellularLocation>
        <location evidence="1">Cell envelope</location>
    </subcellularLocation>
</comment>
<dbReference type="PANTHER" id="PTHR30036:SF7">
    <property type="entry name" value="ABC TRANSPORTER PERIPLASMIC-BINDING PROTEIN YPHF"/>
    <property type="match status" value="1"/>
</dbReference>
<sequence length="332" mass="34516">MKKTLSFLAVVGVGLAVSACSASPATEPSSDGEIRIAGVYRNTVDAYVASTICAATDEAEKLGVDYEVFSIATNDNTQLTQTLDAALLTNPQGIIFAPADSTTFSSRIATIMADGIAVTGESPQSPDTVWKNIMSSQDGSEFAGELIDSLADVKGKAVILNGLPSESASWELDRYGAIQEALQESNPNLEWLPDQIDNFDVAKGTQLISGVILANPDLKFIIASSGPGGQAVAAAVEQAGKAGEITVLGFDAVPAEVDALRRGTITALIAQSPGDVARAQVNALVEYIKANPDAGPVPVTGEPVFTPLGFLTKDNIDDPDMAGFIYSDTCQN</sequence>
<feature type="signal peptide" evidence="3">
    <location>
        <begin position="1"/>
        <end position="22"/>
    </location>
</feature>
<dbReference type="Pfam" id="PF13407">
    <property type="entry name" value="Peripla_BP_4"/>
    <property type="match status" value="1"/>
</dbReference>
<dbReference type="PROSITE" id="PS51257">
    <property type="entry name" value="PROKAR_LIPOPROTEIN"/>
    <property type="match status" value="1"/>
</dbReference>
<protein>
    <submittedName>
        <fullName evidence="5">Substrate-binding domain-containing protein</fullName>
    </submittedName>
</protein>
<dbReference type="Gene3D" id="3.40.50.2300">
    <property type="match status" value="2"/>
</dbReference>
<evidence type="ECO:0000313" key="5">
    <source>
        <dbReference type="EMBL" id="GAA1917821.1"/>
    </source>
</evidence>
<dbReference type="InterPro" id="IPR028082">
    <property type="entry name" value="Peripla_BP_I"/>
</dbReference>
<dbReference type="SUPFAM" id="SSF53822">
    <property type="entry name" value="Periplasmic binding protein-like I"/>
    <property type="match status" value="1"/>
</dbReference>
<comment type="caution">
    <text evidence="5">The sequence shown here is derived from an EMBL/GenBank/DDBJ whole genome shotgun (WGS) entry which is preliminary data.</text>
</comment>
<dbReference type="InterPro" id="IPR025997">
    <property type="entry name" value="SBP_2_dom"/>
</dbReference>
<accession>A0ABN2PCA5</accession>
<keyword evidence="6" id="KW-1185">Reference proteome</keyword>
<feature type="chain" id="PRO_5047435960" evidence="3">
    <location>
        <begin position="23"/>
        <end position="332"/>
    </location>
</feature>
<dbReference type="Proteomes" id="UP001501343">
    <property type="component" value="Unassembled WGS sequence"/>
</dbReference>
<dbReference type="EMBL" id="BAAAOF010000002">
    <property type="protein sequence ID" value="GAA1917821.1"/>
    <property type="molecule type" value="Genomic_DNA"/>
</dbReference>
<organism evidence="5 6">
    <name type="scientific">Microbacterium aoyamense</name>
    <dbReference type="NCBI Taxonomy" id="344166"/>
    <lineage>
        <taxon>Bacteria</taxon>
        <taxon>Bacillati</taxon>
        <taxon>Actinomycetota</taxon>
        <taxon>Actinomycetes</taxon>
        <taxon>Micrococcales</taxon>
        <taxon>Microbacteriaceae</taxon>
        <taxon>Microbacterium</taxon>
    </lineage>
</organism>
<comment type="similarity">
    <text evidence="2">Belongs to the bacterial solute-binding protein 2 family.</text>
</comment>
<evidence type="ECO:0000256" key="3">
    <source>
        <dbReference type="SAM" id="SignalP"/>
    </source>
</evidence>
<evidence type="ECO:0000259" key="4">
    <source>
        <dbReference type="Pfam" id="PF13407"/>
    </source>
</evidence>
<name>A0ABN2PCA5_9MICO</name>
<reference evidence="5 6" key="1">
    <citation type="journal article" date="2019" name="Int. J. Syst. Evol. Microbiol.">
        <title>The Global Catalogue of Microorganisms (GCM) 10K type strain sequencing project: providing services to taxonomists for standard genome sequencing and annotation.</title>
        <authorList>
            <consortium name="The Broad Institute Genomics Platform"/>
            <consortium name="The Broad Institute Genome Sequencing Center for Infectious Disease"/>
            <person name="Wu L."/>
            <person name="Ma J."/>
        </authorList>
    </citation>
    <scope>NUCLEOTIDE SEQUENCE [LARGE SCALE GENOMIC DNA]</scope>
    <source>
        <strain evidence="5 6">JCM 14900</strain>
    </source>
</reference>
<evidence type="ECO:0000256" key="1">
    <source>
        <dbReference type="ARBA" id="ARBA00004196"/>
    </source>
</evidence>
<proteinExistence type="inferred from homology"/>
<dbReference type="InterPro" id="IPR050555">
    <property type="entry name" value="Bact_Solute-Bind_Prot2"/>
</dbReference>
<dbReference type="RefSeq" id="WP_248145665.1">
    <property type="nucleotide sequence ID" value="NZ_BAAAOF010000002.1"/>
</dbReference>
<gene>
    <name evidence="5" type="ORF">GCM10009775_07920</name>
</gene>
<dbReference type="CDD" id="cd01536">
    <property type="entry name" value="PBP1_ABC_sugar_binding-like"/>
    <property type="match status" value="1"/>
</dbReference>
<keyword evidence="3" id="KW-0732">Signal</keyword>
<evidence type="ECO:0000313" key="6">
    <source>
        <dbReference type="Proteomes" id="UP001501343"/>
    </source>
</evidence>